<organism evidence="1">
    <name type="scientific">Arundo donax</name>
    <name type="common">Giant reed</name>
    <name type="synonym">Donax arundinaceus</name>
    <dbReference type="NCBI Taxonomy" id="35708"/>
    <lineage>
        <taxon>Eukaryota</taxon>
        <taxon>Viridiplantae</taxon>
        <taxon>Streptophyta</taxon>
        <taxon>Embryophyta</taxon>
        <taxon>Tracheophyta</taxon>
        <taxon>Spermatophyta</taxon>
        <taxon>Magnoliopsida</taxon>
        <taxon>Liliopsida</taxon>
        <taxon>Poales</taxon>
        <taxon>Poaceae</taxon>
        <taxon>PACMAD clade</taxon>
        <taxon>Arundinoideae</taxon>
        <taxon>Arundineae</taxon>
        <taxon>Arundo</taxon>
    </lineage>
</organism>
<protein>
    <submittedName>
        <fullName evidence="1">Uncharacterized protein</fullName>
    </submittedName>
</protein>
<evidence type="ECO:0000313" key="1">
    <source>
        <dbReference type="EMBL" id="JAD23881.1"/>
    </source>
</evidence>
<sequence>MLFNVAFYCSCRSQLLCHFTRGTLGRLHVMHLLVTILK</sequence>
<name>A0A0A8YCS7_ARUDO</name>
<reference evidence="1" key="2">
    <citation type="journal article" date="2015" name="Data Brief">
        <title>Shoot transcriptome of the giant reed, Arundo donax.</title>
        <authorList>
            <person name="Barrero R.A."/>
            <person name="Guerrero F.D."/>
            <person name="Moolhuijzen P."/>
            <person name="Goolsby J.A."/>
            <person name="Tidwell J."/>
            <person name="Bellgard S.E."/>
            <person name="Bellgard M.I."/>
        </authorList>
    </citation>
    <scope>NUCLEOTIDE SEQUENCE</scope>
    <source>
        <tissue evidence="1">Shoot tissue taken approximately 20 cm above the soil surface</tissue>
    </source>
</reference>
<dbReference type="EMBL" id="GBRH01274014">
    <property type="protein sequence ID" value="JAD23881.1"/>
    <property type="molecule type" value="Transcribed_RNA"/>
</dbReference>
<accession>A0A0A8YCS7</accession>
<dbReference type="AlphaFoldDB" id="A0A0A8YCS7"/>
<proteinExistence type="predicted"/>
<reference evidence="1" key="1">
    <citation type="submission" date="2014-09" db="EMBL/GenBank/DDBJ databases">
        <authorList>
            <person name="Magalhaes I.L.F."/>
            <person name="Oliveira U."/>
            <person name="Santos F.R."/>
            <person name="Vidigal T.H.D.A."/>
            <person name="Brescovit A.D."/>
            <person name="Santos A.J."/>
        </authorList>
    </citation>
    <scope>NUCLEOTIDE SEQUENCE</scope>
    <source>
        <tissue evidence="1">Shoot tissue taken approximately 20 cm above the soil surface</tissue>
    </source>
</reference>